<evidence type="ECO:0000256" key="8">
    <source>
        <dbReference type="ARBA" id="ARBA00023055"/>
    </source>
</evidence>
<dbReference type="Proteomes" id="UP001151760">
    <property type="component" value="Unassembled WGS sequence"/>
</dbReference>
<evidence type="ECO:0000256" key="4">
    <source>
        <dbReference type="ARBA" id="ARBA00022448"/>
    </source>
</evidence>
<evidence type="ECO:0000259" key="13">
    <source>
        <dbReference type="SMART" id="SM00338"/>
    </source>
</evidence>
<dbReference type="EMBL" id="BQNB010013936">
    <property type="protein sequence ID" value="GJT22028.1"/>
    <property type="molecule type" value="Genomic_DNA"/>
</dbReference>
<name>A0ABQ5C5X1_9ASTR</name>
<comment type="function">
    <text evidence="10">Phospholipid scramblase involved in autophagy. Cycles between the preautophagosomal structure/phagophore assembly site (PAS) and the cytoplasmic vesicle pool and supplies membrane for the growing autophagosome. Lipid scramblase activity plays a key role in preautophagosomal structure/phagophore assembly by distributing the phospholipids that arrive through ATG2 from the cytoplasmic to the luminal leaflet of the bilayer, thereby driving autophagosomal membrane expansion.</text>
</comment>
<organism evidence="14 15">
    <name type="scientific">Tanacetum coccineum</name>
    <dbReference type="NCBI Taxonomy" id="301880"/>
    <lineage>
        <taxon>Eukaryota</taxon>
        <taxon>Viridiplantae</taxon>
        <taxon>Streptophyta</taxon>
        <taxon>Embryophyta</taxon>
        <taxon>Tracheophyta</taxon>
        <taxon>Spermatophyta</taxon>
        <taxon>Magnoliopsida</taxon>
        <taxon>eudicotyledons</taxon>
        <taxon>Gunneridae</taxon>
        <taxon>Pentapetalae</taxon>
        <taxon>asterids</taxon>
        <taxon>campanulids</taxon>
        <taxon>Asterales</taxon>
        <taxon>Asteraceae</taxon>
        <taxon>Asteroideae</taxon>
        <taxon>Anthemideae</taxon>
        <taxon>Anthemidinae</taxon>
        <taxon>Tanacetum</taxon>
    </lineage>
</organism>
<reference evidence="14" key="1">
    <citation type="journal article" date="2022" name="Int. J. Mol. Sci.">
        <title>Draft Genome of Tanacetum Coccineum: Genomic Comparison of Closely Related Tanacetum-Family Plants.</title>
        <authorList>
            <person name="Yamashiro T."/>
            <person name="Shiraishi A."/>
            <person name="Nakayama K."/>
            <person name="Satake H."/>
        </authorList>
    </citation>
    <scope>NUCLEOTIDE SEQUENCE</scope>
</reference>
<evidence type="ECO:0000256" key="3">
    <source>
        <dbReference type="ARBA" id="ARBA00018074"/>
    </source>
</evidence>
<proteinExistence type="inferred from homology"/>
<keyword evidence="4 10" id="KW-0813">Transport</keyword>
<keyword evidence="8 10" id="KW-0445">Lipid transport</keyword>
<dbReference type="PANTHER" id="PTHR13038">
    <property type="entry name" value="APG9 AUTOPHAGY 9"/>
    <property type="match status" value="1"/>
</dbReference>
<feature type="region of interest" description="Disordered" evidence="12">
    <location>
        <begin position="38"/>
        <end position="59"/>
    </location>
</feature>
<evidence type="ECO:0000256" key="9">
    <source>
        <dbReference type="ARBA" id="ARBA00023136"/>
    </source>
</evidence>
<dbReference type="PANTHER" id="PTHR13038:SF10">
    <property type="entry name" value="AUTOPHAGY-RELATED PROTEIN 9"/>
    <property type="match status" value="1"/>
</dbReference>
<evidence type="ECO:0000256" key="11">
    <source>
        <dbReference type="SAM" id="Coils"/>
    </source>
</evidence>
<dbReference type="InterPro" id="IPR004827">
    <property type="entry name" value="bZIP"/>
</dbReference>
<feature type="domain" description="BZIP" evidence="13">
    <location>
        <begin position="112"/>
        <end position="177"/>
    </location>
</feature>
<evidence type="ECO:0000256" key="2">
    <source>
        <dbReference type="ARBA" id="ARBA00006185"/>
    </source>
</evidence>
<protein>
    <recommendedName>
        <fullName evidence="3 10">Autophagy-related protein 9</fullName>
    </recommendedName>
</protein>
<sequence length="353" mass="40281">MASGFRTSVLFCASFALVLVQISLIGVLSFISAGKRSREESPNAPEVGKTEPLRGQLFPAEPNKTSKKLIGLSVSPVKVLSDFDLKKSPTTTSVIASATLAMVPSEALLQNERELKRERIKQSNREFSRRFKILILYAEAGELSLKIEAFTSENLTLKSEINRLTDNSQKLKFQNVKLRLKDTLEICKFYINSLNVDDNEIQAMPWSVVLEKVVKFQESQQLCVVKDLSAHDIIMRMMRKENYMIGMLNKGVCLSDLLVGPRYVIFHFGELAAIAHIPILPLRHAERFYNHPSTASSRRWSNLSRWVLREYNEVHPLFRHRCPGCSVPWSNERPLESKELNAIIGTWFTLWRD</sequence>
<evidence type="ECO:0000313" key="14">
    <source>
        <dbReference type="EMBL" id="GJT22028.1"/>
    </source>
</evidence>
<comment type="similarity">
    <text evidence="2 10">Belongs to the ATG9 family.</text>
</comment>
<evidence type="ECO:0000256" key="12">
    <source>
        <dbReference type="SAM" id="MobiDB-lite"/>
    </source>
</evidence>
<dbReference type="InterPro" id="IPR007241">
    <property type="entry name" value="Autophagy-rel_prot_9"/>
</dbReference>
<comment type="caution">
    <text evidence="14">The sequence shown here is derived from an EMBL/GenBank/DDBJ whole genome shotgun (WGS) entry which is preliminary data.</text>
</comment>
<keyword evidence="15" id="KW-1185">Reference proteome</keyword>
<evidence type="ECO:0000256" key="10">
    <source>
        <dbReference type="RuleBase" id="RU364027"/>
    </source>
</evidence>
<comment type="subcellular location">
    <subcellularLocation>
        <location evidence="1 10">Preautophagosomal structure membrane</location>
        <topology evidence="1 10">Multi-pass membrane protein</topology>
    </subcellularLocation>
</comment>
<evidence type="ECO:0000256" key="1">
    <source>
        <dbReference type="ARBA" id="ARBA00004511"/>
    </source>
</evidence>
<dbReference type="SMART" id="SM00338">
    <property type="entry name" value="BRLZ"/>
    <property type="match status" value="1"/>
</dbReference>
<keyword evidence="9" id="KW-0472">Membrane</keyword>
<evidence type="ECO:0000313" key="15">
    <source>
        <dbReference type="Proteomes" id="UP001151760"/>
    </source>
</evidence>
<keyword evidence="5" id="KW-0812">Transmembrane</keyword>
<evidence type="ECO:0000256" key="6">
    <source>
        <dbReference type="ARBA" id="ARBA00022989"/>
    </source>
</evidence>
<keyword evidence="6" id="KW-1133">Transmembrane helix</keyword>
<evidence type="ECO:0000256" key="5">
    <source>
        <dbReference type="ARBA" id="ARBA00022692"/>
    </source>
</evidence>
<accession>A0ABQ5C5X1</accession>
<feature type="coiled-coil region" evidence="11">
    <location>
        <begin position="106"/>
        <end position="167"/>
    </location>
</feature>
<reference evidence="14" key="2">
    <citation type="submission" date="2022-01" db="EMBL/GenBank/DDBJ databases">
        <authorList>
            <person name="Yamashiro T."/>
            <person name="Shiraishi A."/>
            <person name="Satake H."/>
            <person name="Nakayama K."/>
        </authorList>
    </citation>
    <scope>NUCLEOTIDE SEQUENCE</scope>
</reference>
<gene>
    <name evidence="14" type="ORF">Tco_0891965</name>
</gene>
<evidence type="ECO:0000256" key="7">
    <source>
        <dbReference type="ARBA" id="ARBA00023006"/>
    </source>
</evidence>
<keyword evidence="11" id="KW-0175">Coiled coil</keyword>
<keyword evidence="7 10" id="KW-0072">Autophagy</keyword>
<dbReference type="Pfam" id="PF04109">
    <property type="entry name" value="ATG9"/>
    <property type="match status" value="2"/>
</dbReference>